<feature type="transmembrane region" description="Helical" evidence="6">
    <location>
        <begin position="265"/>
        <end position="285"/>
    </location>
</feature>
<dbReference type="AlphaFoldDB" id="A0A6J5DGK5"/>
<dbReference type="EMBL" id="CADIKH010000007">
    <property type="protein sequence ID" value="CAB3752584.1"/>
    <property type="molecule type" value="Genomic_DNA"/>
</dbReference>
<organism evidence="7 8">
    <name type="scientific">Paraburkholderia humisilvae</name>
    <dbReference type="NCBI Taxonomy" id="627669"/>
    <lineage>
        <taxon>Bacteria</taxon>
        <taxon>Pseudomonadati</taxon>
        <taxon>Pseudomonadota</taxon>
        <taxon>Betaproteobacteria</taxon>
        <taxon>Burkholderiales</taxon>
        <taxon>Burkholderiaceae</taxon>
        <taxon>Paraburkholderia</taxon>
    </lineage>
</organism>
<feature type="transmembrane region" description="Helical" evidence="6">
    <location>
        <begin position="173"/>
        <end position="191"/>
    </location>
</feature>
<keyword evidence="3 6" id="KW-1133">Transmembrane helix</keyword>
<feature type="transmembrane region" description="Helical" evidence="6">
    <location>
        <begin position="36"/>
        <end position="53"/>
    </location>
</feature>
<evidence type="ECO:0000313" key="8">
    <source>
        <dbReference type="Proteomes" id="UP000494363"/>
    </source>
</evidence>
<name>A0A6J5DGK5_9BURK</name>
<evidence type="ECO:0000256" key="4">
    <source>
        <dbReference type="ARBA" id="ARBA00023136"/>
    </source>
</evidence>
<keyword evidence="4 6" id="KW-0472">Membrane</keyword>
<feature type="transmembrane region" description="Helical" evidence="6">
    <location>
        <begin position="203"/>
        <end position="228"/>
    </location>
</feature>
<sequence length="347" mass="36197">MPKTGIFQFISGSIDSALSVFVTGLSSSIASAIEPLVFAAVTIWIIMFGWATLRGEVQEPVSQFAIRAFKVSALLTLALNAAIYQANVVVFVNGLTSGLVQTTMPGSNANIFSAIDLVDTKAYNYMHMLWERGTNLFPIGGYADLFSAAIVLFSAGAIEIVMGGLLSLAKVAISLMLAVGPLFLACMAFGPTKRFGEGWFAKVANYVLLIFFLATAAAMCLSIYSTFVDRMTAASANDNALGDAMSFLILCGTLVLVIVQLPGMAAGIAGGAAISGGTAITFVSLMSRMLRGNGGGKQNEPFPKNGAEGGSVTRDRPGNSERPSGGGSAPTPAYQRATIDRLLGGKR</sequence>
<accession>A0A6J5DGK5</accession>
<keyword evidence="8" id="KW-1185">Reference proteome</keyword>
<evidence type="ECO:0000313" key="7">
    <source>
        <dbReference type="EMBL" id="CAB3752584.1"/>
    </source>
</evidence>
<proteinExistence type="predicted"/>
<dbReference type="GO" id="GO:0016020">
    <property type="term" value="C:membrane"/>
    <property type="evidence" value="ECO:0007669"/>
    <property type="project" value="UniProtKB-SubCell"/>
</dbReference>
<dbReference type="InterPro" id="IPR007688">
    <property type="entry name" value="Conjugal_tfr_TrbL/VirB6"/>
</dbReference>
<evidence type="ECO:0000256" key="5">
    <source>
        <dbReference type="SAM" id="MobiDB-lite"/>
    </source>
</evidence>
<feature type="transmembrane region" description="Helical" evidence="6">
    <location>
        <begin position="240"/>
        <end position="259"/>
    </location>
</feature>
<evidence type="ECO:0000256" key="3">
    <source>
        <dbReference type="ARBA" id="ARBA00022989"/>
    </source>
</evidence>
<evidence type="ECO:0000256" key="6">
    <source>
        <dbReference type="SAM" id="Phobius"/>
    </source>
</evidence>
<dbReference type="RefSeq" id="WP_175226132.1">
    <property type="nucleotide sequence ID" value="NZ_CADIKH010000007.1"/>
</dbReference>
<keyword evidence="2 6" id="KW-0812">Transmembrane</keyword>
<gene>
    <name evidence="7" type="primary">virB6</name>
    <name evidence="7" type="ORF">LMG29542_01822</name>
</gene>
<evidence type="ECO:0000256" key="1">
    <source>
        <dbReference type="ARBA" id="ARBA00004141"/>
    </source>
</evidence>
<reference evidence="7 8" key="1">
    <citation type="submission" date="2020-04" db="EMBL/GenBank/DDBJ databases">
        <authorList>
            <person name="De Canck E."/>
        </authorList>
    </citation>
    <scope>NUCLEOTIDE SEQUENCE [LARGE SCALE GENOMIC DNA]</scope>
    <source>
        <strain evidence="7 8">LMG 29542</strain>
    </source>
</reference>
<feature type="transmembrane region" description="Helical" evidence="6">
    <location>
        <begin position="145"/>
        <end position="166"/>
    </location>
</feature>
<comment type="subcellular location">
    <subcellularLocation>
        <location evidence="1">Membrane</location>
        <topology evidence="1">Multi-pass membrane protein</topology>
    </subcellularLocation>
</comment>
<dbReference type="Proteomes" id="UP000494363">
    <property type="component" value="Unassembled WGS sequence"/>
</dbReference>
<feature type="region of interest" description="Disordered" evidence="5">
    <location>
        <begin position="294"/>
        <end position="347"/>
    </location>
</feature>
<evidence type="ECO:0000256" key="2">
    <source>
        <dbReference type="ARBA" id="ARBA00022692"/>
    </source>
</evidence>
<protein>
    <submittedName>
        <fullName evidence="7">Type IV secretion system protein VirB6</fullName>
    </submittedName>
</protein>
<feature type="transmembrane region" description="Helical" evidence="6">
    <location>
        <begin position="74"/>
        <end position="95"/>
    </location>
</feature>
<dbReference type="GO" id="GO:0030255">
    <property type="term" value="P:protein secretion by the type IV secretion system"/>
    <property type="evidence" value="ECO:0007669"/>
    <property type="project" value="InterPro"/>
</dbReference>
<dbReference type="Pfam" id="PF04610">
    <property type="entry name" value="TrbL"/>
    <property type="match status" value="1"/>
</dbReference>